<evidence type="ECO:0000256" key="4">
    <source>
        <dbReference type="ARBA" id="ARBA00022692"/>
    </source>
</evidence>
<comment type="subcellular location">
    <subcellularLocation>
        <location evidence="1">Cell outer membrane</location>
    </subcellularLocation>
</comment>
<sequence>MSNCFPHPGRLAAGVLAAALLGQPAAALTLDEALRQAEREAPSLTAQAAQVEAARSSAIPAGALPDPKLLLGLQNVPIEGDNRGRLDREPMTMQMVGVMQEVPNRAKRQARVAAAEAGIERATLEQRVELLKVRRQTALAWISARAVEEKLALFQTLYGENALLVKAVRARLAGGRGQPADSVGPKQEAALLAEQEDQLQQSRAQQRAALRRWVGPRADEPLAGRLPNWPVDAEHYRHALQRHPELALFEPMADEAQAEVRQAEADKQADWSWQLAYQKRDDAFGDMLSVQLSFDLPLFPGSRQNPRIAAKQARLSQLEAEREAAEREHAQQLSDDLAEYQRLDRALRRSRDSLVPLAEEKVALTLAGYRAGANELASVIAARRELIETRLQHIDFAQQRALTSARLHFAYEEVSQ</sequence>
<dbReference type="InterPro" id="IPR003423">
    <property type="entry name" value="OMP_efflux"/>
</dbReference>
<evidence type="ECO:0000256" key="5">
    <source>
        <dbReference type="ARBA" id="ARBA00023136"/>
    </source>
</evidence>
<feature type="coiled-coil region" evidence="9">
    <location>
        <begin position="308"/>
        <end position="335"/>
    </location>
</feature>
<evidence type="ECO:0000256" key="10">
    <source>
        <dbReference type="SAM" id="SignalP"/>
    </source>
</evidence>
<keyword evidence="3" id="KW-1134">Transmembrane beta strand</keyword>
<comment type="caution">
    <text evidence="11">The sequence shown here is derived from an EMBL/GenBank/DDBJ whole genome shotgun (WGS) entry which is preliminary data.</text>
</comment>
<accession>A0ABT4XKF1</accession>
<reference evidence="11 12" key="1">
    <citation type="submission" date="2023-01" db="EMBL/GenBank/DDBJ databases">
        <title>Pseudomonas SA3-5T sp. nov., isolated from tidal flat sediment.</title>
        <authorList>
            <person name="Kim H.S."/>
            <person name="Kim J.-S."/>
            <person name="Suh M.K."/>
            <person name="Eom M.K."/>
            <person name="Lee J.-S."/>
        </authorList>
    </citation>
    <scope>NUCLEOTIDE SEQUENCE [LARGE SCALE GENOMIC DNA]</scope>
    <source>
        <strain evidence="11 12">SA3-5</strain>
    </source>
</reference>
<dbReference type="Pfam" id="PF02321">
    <property type="entry name" value="OEP"/>
    <property type="match status" value="1"/>
</dbReference>
<dbReference type="PANTHER" id="PTHR30203">
    <property type="entry name" value="OUTER MEMBRANE CATION EFFLUX PROTEIN"/>
    <property type="match status" value="1"/>
</dbReference>
<comment type="similarity">
    <text evidence="2">Belongs to the outer membrane factor (OMF) (TC 1.B.17) family.</text>
</comment>
<evidence type="ECO:0000256" key="9">
    <source>
        <dbReference type="SAM" id="Coils"/>
    </source>
</evidence>
<keyword evidence="4" id="KW-0812">Transmembrane</keyword>
<evidence type="ECO:0000256" key="7">
    <source>
        <dbReference type="ARBA" id="ARBA00023237"/>
    </source>
</evidence>
<gene>
    <name evidence="11" type="ORF">PH586_20190</name>
</gene>
<dbReference type="PANTHER" id="PTHR30203:SF24">
    <property type="entry name" value="BLR4935 PROTEIN"/>
    <property type="match status" value="1"/>
</dbReference>
<keyword evidence="6" id="KW-0564">Palmitate</keyword>
<protein>
    <submittedName>
        <fullName evidence="11">TolC family protein</fullName>
    </submittedName>
</protein>
<keyword evidence="7" id="KW-0998">Cell outer membrane</keyword>
<evidence type="ECO:0000256" key="3">
    <source>
        <dbReference type="ARBA" id="ARBA00022452"/>
    </source>
</evidence>
<evidence type="ECO:0000256" key="1">
    <source>
        <dbReference type="ARBA" id="ARBA00004442"/>
    </source>
</evidence>
<keyword evidence="12" id="KW-1185">Reference proteome</keyword>
<dbReference type="Gene3D" id="1.20.1600.10">
    <property type="entry name" value="Outer membrane efflux proteins (OEP)"/>
    <property type="match status" value="1"/>
</dbReference>
<evidence type="ECO:0000256" key="8">
    <source>
        <dbReference type="ARBA" id="ARBA00023288"/>
    </source>
</evidence>
<keyword evidence="9" id="KW-0175">Coiled coil</keyword>
<evidence type="ECO:0000313" key="11">
    <source>
        <dbReference type="EMBL" id="MDA7088705.1"/>
    </source>
</evidence>
<feature type="chain" id="PRO_5045917645" evidence="10">
    <location>
        <begin position="28"/>
        <end position="416"/>
    </location>
</feature>
<proteinExistence type="inferred from homology"/>
<keyword evidence="5" id="KW-0472">Membrane</keyword>
<evidence type="ECO:0000313" key="12">
    <source>
        <dbReference type="Proteomes" id="UP001212042"/>
    </source>
</evidence>
<dbReference type="RefSeq" id="WP_271349596.1">
    <property type="nucleotide sequence ID" value="NZ_JAQJZJ010000011.1"/>
</dbReference>
<keyword evidence="10" id="KW-0732">Signal</keyword>
<dbReference type="InterPro" id="IPR010131">
    <property type="entry name" value="MdtP/NodT-like"/>
</dbReference>
<evidence type="ECO:0000256" key="6">
    <source>
        <dbReference type="ARBA" id="ARBA00023139"/>
    </source>
</evidence>
<dbReference type="Proteomes" id="UP001212042">
    <property type="component" value="Unassembled WGS sequence"/>
</dbReference>
<keyword evidence="8" id="KW-0449">Lipoprotein</keyword>
<feature type="signal peptide" evidence="10">
    <location>
        <begin position="1"/>
        <end position="27"/>
    </location>
</feature>
<dbReference type="SUPFAM" id="SSF56954">
    <property type="entry name" value="Outer membrane efflux proteins (OEP)"/>
    <property type="match status" value="1"/>
</dbReference>
<name>A0ABT4XKF1_9PSED</name>
<dbReference type="EMBL" id="JAQJZJ010000011">
    <property type="protein sequence ID" value="MDA7088705.1"/>
    <property type="molecule type" value="Genomic_DNA"/>
</dbReference>
<organism evidence="11 12">
    <name type="scientific">Pseudomonas aestuarii</name>
    <dbReference type="NCBI Taxonomy" id="3018340"/>
    <lineage>
        <taxon>Bacteria</taxon>
        <taxon>Pseudomonadati</taxon>
        <taxon>Pseudomonadota</taxon>
        <taxon>Gammaproteobacteria</taxon>
        <taxon>Pseudomonadales</taxon>
        <taxon>Pseudomonadaceae</taxon>
        <taxon>Pseudomonas</taxon>
    </lineage>
</organism>
<evidence type="ECO:0000256" key="2">
    <source>
        <dbReference type="ARBA" id="ARBA00007613"/>
    </source>
</evidence>